<feature type="compositionally biased region" description="Polar residues" evidence="2">
    <location>
        <begin position="831"/>
        <end position="842"/>
    </location>
</feature>
<dbReference type="GeneID" id="27690263"/>
<feature type="compositionally biased region" description="Basic and acidic residues" evidence="2">
    <location>
        <begin position="723"/>
        <end position="743"/>
    </location>
</feature>
<feature type="compositionally biased region" description="Polar residues" evidence="2">
    <location>
        <begin position="81"/>
        <end position="91"/>
    </location>
</feature>
<feature type="region of interest" description="Disordered" evidence="2">
    <location>
        <begin position="799"/>
        <end position="860"/>
    </location>
</feature>
<feature type="compositionally biased region" description="Basic and acidic residues" evidence="2">
    <location>
        <begin position="166"/>
        <end position="177"/>
    </location>
</feature>
<dbReference type="OMA" id="SMYATST"/>
<dbReference type="AlphaFoldDB" id="A0A0L0H8K6"/>
<feature type="compositionally biased region" description="Basic and acidic residues" evidence="2">
    <location>
        <begin position="766"/>
        <end position="775"/>
    </location>
</feature>
<accession>A0A0L0H8K6</accession>
<feature type="compositionally biased region" description="Basic and acidic residues" evidence="2">
    <location>
        <begin position="27"/>
        <end position="39"/>
    </location>
</feature>
<feature type="compositionally biased region" description="Low complexity" evidence="2">
    <location>
        <begin position="62"/>
        <end position="72"/>
    </location>
</feature>
<feature type="compositionally biased region" description="Basic and acidic residues" evidence="2">
    <location>
        <begin position="1"/>
        <end position="17"/>
    </location>
</feature>
<keyword evidence="1" id="KW-0175">Coiled coil</keyword>
<dbReference type="VEuPathDB" id="FungiDB:SPPG_07012"/>
<evidence type="ECO:0000256" key="2">
    <source>
        <dbReference type="SAM" id="MobiDB-lite"/>
    </source>
</evidence>
<dbReference type="InParanoid" id="A0A0L0H8K6"/>
<feature type="region of interest" description="Disordered" evidence="2">
    <location>
        <begin position="603"/>
        <end position="775"/>
    </location>
</feature>
<feature type="compositionally biased region" description="Basic and acidic residues" evidence="2">
    <location>
        <begin position="134"/>
        <end position="156"/>
    </location>
</feature>
<name>A0A0L0H8K6_SPIPD</name>
<organism evidence="3 4">
    <name type="scientific">Spizellomyces punctatus (strain DAOM BR117)</name>
    <dbReference type="NCBI Taxonomy" id="645134"/>
    <lineage>
        <taxon>Eukaryota</taxon>
        <taxon>Fungi</taxon>
        <taxon>Fungi incertae sedis</taxon>
        <taxon>Chytridiomycota</taxon>
        <taxon>Chytridiomycota incertae sedis</taxon>
        <taxon>Chytridiomycetes</taxon>
        <taxon>Spizellomycetales</taxon>
        <taxon>Spizellomycetaceae</taxon>
        <taxon>Spizellomyces</taxon>
    </lineage>
</organism>
<dbReference type="Proteomes" id="UP000053201">
    <property type="component" value="Unassembled WGS sequence"/>
</dbReference>
<feature type="coiled-coil region" evidence="1">
    <location>
        <begin position="435"/>
        <end position="469"/>
    </location>
</feature>
<feature type="compositionally biased region" description="Polar residues" evidence="2">
    <location>
        <begin position="183"/>
        <end position="195"/>
    </location>
</feature>
<evidence type="ECO:0008006" key="5">
    <source>
        <dbReference type="Google" id="ProtNLM"/>
    </source>
</evidence>
<feature type="compositionally biased region" description="Low complexity" evidence="2">
    <location>
        <begin position="223"/>
        <end position="232"/>
    </location>
</feature>
<proteinExistence type="predicted"/>
<feature type="compositionally biased region" description="Basic and acidic residues" evidence="2">
    <location>
        <begin position="799"/>
        <end position="809"/>
    </location>
</feature>
<feature type="compositionally biased region" description="Basic and acidic residues" evidence="2">
    <location>
        <begin position="659"/>
        <end position="680"/>
    </location>
</feature>
<dbReference type="RefSeq" id="XP_016605577.1">
    <property type="nucleotide sequence ID" value="XM_016755190.1"/>
</dbReference>
<sequence>MRGKEENGTSVPDEQHKVQKKGKKAKQRAEKEDPEDLKQGDLVGDNDNVPTPEPGHSAGTQSKASKGFSLFKSKGKKTAESDNISTASTPAVSERPGFDGETRSITESTSNRPANEELPIPGTEDNKLPQPDSSNRDILRPDEREVKSVHDERPIRTIEMPQDNRPSNEDGPTKPEIGDTPIQPANQKDLTNTVGIKSVEQPIVTEQGQMSPKPSKSKGGRSGARSGRGKAPFSGDRSGNSRTPLSDAGAFPDEVELPASSKMTDIPGETGMPKELTQVDDNTKQLPTPAASNTKENAATLKDPQTTDAAQIPQSRQTKPNSKKAKQAPQVTARAPGLSTQSPPRTPQRTPPSRSTRNRPRGSAQRRVTFRKSTIPILRARAQKKSAGRTMETLLRTLQTLAAEVEAAKLCSTQPRRRGSEAIVADPSIPQDEKIQILSLKLNDEEEEIRKLRGEKTELHRQVTSLKKRVAREVERAKPLPKITSTVPTSVEANLNLRYQFTKTLKIERDKYQKLQEENRVLAARIKEYESKPHRKESPSGSTYQRTNDMLFLRKKLKEADAEKRKMEDTISSMLKQLERESKAKQKMDRDAEAMRQQFTHLRNQFGGLAGEEDEGSPVRGRERRSFKSAARRVLRMNQGSKRTGIASNSPGRGPESPIRSHADPSPSRNHDVKGSEAKSAKSPLVAEAKRKPVTASKSKQATEQKPEHTENYARTTVAARSKAKDVTPTAEKRTSKTADRPPESNSEAADTSRSKLPAVFRKPRGAPDRQRSVLANLDRDLREAGSLIDSLDRDLRAAGVEHGRDPSRKRGVQRQGTVQPEKELNHVGQDGSTPTPSNVGAESNPPLPDKSGSEMEDISDARLRSARIRVEYDVWVKKKNEENAAAAAAAAMSVANTQ</sequence>
<evidence type="ECO:0000313" key="3">
    <source>
        <dbReference type="EMBL" id="KNC97537.1"/>
    </source>
</evidence>
<evidence type="ECO:0000256" key="1">
    <source>
        <dbReference type="SAM" id="Coils"/>
    </source>
</evidence>
<keyword evidence="4" id="KW-1185">Reference proteome</keyword>
<feature type="compositionally biased region" description="Polar residues" evidence="2">
    <location>
        <begin position="638"/>
        <end position="651"/>
    </location>
</feature>
<evidence type="ECO:0000313" key="4">
    <source>
        <dbReference type="Proteomes" id="UP000053201"/>
    </source>
</evidence>
<dbReference type="OrthoDB" id="2163312at2759"/>
<reference evidence="3 4" key="1">
    <citation type="submission" date="2009-08" db="EMBL/GenBank/DDBJ databases">
        <title>The Genome Sequence of Spizellomyces punctatus strain DAOM BR117.</title>
        <authorList>
            <consortium name="The Broad Institute Genome Sequencing Platform"/>
            <person name="Russ C."/>
            <person name="Cuomo C."/>
            <person name="Shea T."/>
            <person name="Young S.K."/>
            <person name="Zeng Q."/>
            <person name="Koehrsen M."/>
            <person name="Haas B."/>
            <person name="Borodovsky M."/>
            <person name="Guigo R."/>
            <person name="Alvarado L."/>
            <person name="Berlin A."/>
            <person name="Bochicchio J."/>
            <person name="Borenstein D."/>
            <person name="Chapman S."/>
            <person name="Chen Z."/>
            <person name="Engels R."/>
            <person name="Freedman E."/>
            <person name="Gellesch M."/>
            <person name="Goldberg J."/>
            <person name="Griggs A."/>
            <person name="Gujja S."/>
            <person name="Heiman D."/>
            <person name="Hepburn T."/>
            <person name="Howarth C."/>
            <person name="Jen D."/>
            <person name="Larson L."/>
            <person name="Lewis B."/>
            <person name="Mehta T."/>
            <person name="Park D."/>
            <person name="Pearson M."/>
            <person name="Roberts A."/>
            <person name="Saif S."/>
            <person name="Shenoy N."/>
            <person name="Sisk P."/>
            <person name="Stolte C."/>
            <person name="Sykes S."/>
            <person name="Thomson T."/>
            <person name="Walk T."/>
            <person name="White J."/>
            <person name="Yandava C."/>
            <person name="Burger G."/>
            <person name="Gray M.W."/>
            <person name="Holland P.W.H."/>
            <person name="King N."/>
            <person name="Lang F.B.F."/>
            <person name="Roger A.J."/>
            <person name="Ruiz-Trillo I."/>
            <person name="Lander E."/>
            <person name="Nusbaum C."/>
        </authorList>
    </citation>
    <scope>NUCLEOTIDE SEQUENCE [LARGE SCALE GENOMIC DNA]</scope>
    <source>
        <strain evidence="3 4">DAOM BR117</strain>
    </source>
</reference>
<feature type="region of interest" description="Disordered" evidence="2">
    <location>
        <begin position="1"/>
        <end position="369"/>
    </location>
</feature>
<dbReference type="EMBL" id="KQ257463">
    <property type="protein sequence ID" value="KNC97537.1"/>
    <property type="molecule type" value="Genomic_DNA"/>
</dbReference>
<protein>
    <recommendedName>
        <fullName evidence="5">Lebercilin domain-containing protein</fullName>
    </recommendedName>
</protein>
<feature type="compositionally biased region" description="Basic and acidic residues" evidence="2">
    <location>
        <begin position="701"/>
        <end position="712"/>
    </location>
</feature>
<feature type="compositionally biased region" description="Polar residues" evidence="2">
    <location>
        <begin position="284"/>
        <end position="320"/>
    </location>
</feature>
<gene>
    <name evidence="3" type="ORF">SPPG_07012</name>
</gene>